<organism evidence="6">
    <name type="scientific">marine metagenome</name>
    <dbReference type="NCBI Taxonomy" id="408172"/>
    <lineage>
        <taxon>unclassified sequences</taxon>
        <taxon>metagenomes</taxon>
        <taxon>ecological metagenomes</taxon>
    </lineage>
</organism>
<dbReference type="FunFam" id="3.50.50.60:FF:000002">
    <property type="entry name" value="tRNA uridine 5-carboxymethylaminomethyl modification enzyme MnmG"/>
    <property type="match status" value="1"/>
</dbReference>
<dbReference type="Gene3D" id="1.10.10.1800">
    <property type="entry name" value="tRNA uridine 5-carboxymethylaminomethyl modification enzyme MnmG/GidA"/>
    <property type="match status" value="1"/>
</dbReference>
<dbReference type="PROSITE" id="PS01280">
    <property type="entry name" value="GIDA_1"/>
    <property type="match status" value="1"/>
</dbReference>
<dbReference type="Pfam" id="PF13932">
    <property type="entry name" value="SAM_GIDA_C"/>
    <property type="match status" value="1"/>
</dbReference>
<evidence type="ECO:0000259" key="5">
    <source>
        <dbReference type="SMART" id="SM01228"/>
    </source>
</evidence>
<reference evidence="6" key="1">
    <citation type="submission" date="2018-05" db="EMBL/GenBank/DDBJ databases">
        <authorList>
            <person name="Lanie J.A."/>
            <person name="Ng W.-L."/>
            <person name="Kazmierczak K.M."/>
            <person name="Andrzejewski T.M."/>
            <person name="Davidsen T.M."/>
            <person name="Wayne K.J."/>
            <person name="Tettelin H."/>
            <person name="Glass J.I."/>
            <person name="Rusch D."/>
            <person name="Podicherti R."/>
            <person name="Tsui H.-C.T."/>
            <person name="Winkler M.E."/>
        </authorList>
    </citation>
    <scope>NUCLEOTIDE SEQUENCE</scope>
</reference>
<dbReference type="EMBL" id="UINC01008020">
    <property type="protein sequence ID" value="SVA36124.1"/>
    <property type="molecule type" value="Genomic_DNA"/>
</dbReference>
<dbReference type="Gene3D" id="1.10.150.570">
    <property type="entry name" value="GidA associated domain, C-terminal subdomain"/>
    <property type="match status" value="1"/>
</dbReference>
<dbReference type="PANTHER" id="PTHR11806">
    <property type="entry name" value="GLUCOSE INHIBITED DIVISION PROTEIN A"/>
    <property type="match status" value="1"/>
</dbReference>
<comment type="cofactor">
    <cofactor evidence="1">
        <name>FAD</name>
        <dbReference type="ChEBI" id="CHEBI:57692"/>
    </cofactor>
</comment>
<name>A0A381V7G0_9ZZZZ</name>
<dbReference type="InterPro" id="IPR047001">
    <property type="entry name" value="MnmG_C_subdom"/>
</dbReference>
<sequence length="626" mass="69275">MCLKKNYDVVVVGGGHAGVEAALASARLGLQVALITLDASSIGRMSCNPAIGGLAKGHLVREIDALGGQMGWLADASGIQFKMLNKSKGKAVWSPRAQIDKKNYESLVRFLVQSESNLSVVEGEARRVLTKNGSVSGVTIDDQTRLSCRSLVLTCGTFLNGLIHVGRRKISAGRMGEESSDGITESLISLGFVCGRLKTGTPPRLRANSIDWDRVDKVFGDKNPRPFSFRTTNFNPPNVPCHTTKTNSITHEIIMEHLSDSPMYCNEIEGVGPRYCPSIEDKVVRFSERLSHHLFLEPEWVGSDQIYTNGFSTSLPENIQLKALQTVSGLKNVSFYRPGYAIEYDFFLPSQLKASLETKSIEGLFLAGQINGTSGYEEAGAQGLLAGINAAMHFRGRDPLVLQRNEAYMGVLIDDLVTKETLEPYRMFTARAEYRLLLRHTNADLRLSRVGYNIGLLKSSSLNVVKKKLVFLDKEIKRLQKSRPSLENINSFLSSFDEKPTLEKLSLAEILRRPAVNLKSFVEKGVLFFDLEEFSKEQQDDLLDELETSIKYEGYIKRQDSLIRRLAQNESARIPPLFNFNECRALSSEARDKLSFVQPETLGQASRISGVSPADVGVLAVLLAAQ</sequence>
<dbReference type="Pfam" id="PF21680">
    <property type="entry name" value="GIDA_C_1st"/>
    <property type="match status" value="1"/>
</dbReference>
<evidence type="ECO:0000256" key="4">
    <source>
        <dbReference type="ARBA" id="ARBA00022827"/>
    </source>
</evidence>
<dbReference type="NCBIfam" id="TIGR00136">
    <property type="entry name" value="mnmG_gidA"/>
    <property type="match status" value="1"/>
</dbReference>
<dbReference type="InterPro" id="IPR004416">
    <property type="entry name" value="MnmG"/>
</dbReference>
<protein>
    <recommendedName>
        <fullName evidence="5">tRNA uridine 5-carboxymethylaminomethyl modification enzyme C-terminal subdomain domain-containing protein</fullName>
    </recommendedName>
</protein>
<accession>A0A381V7G0</accession>
<dbReference type="PANTHER" id="PTHR11806:SF0">
    <property type="entry name" value="PROTEIN MTO1 HOMOLOG, MITOCHONDRIAL"/>
    <property type="match status" value="1"/>
</dbReference>
<dbReference type="Gene3D" id="3.50.50.60">
    <property type="entry name" value="FAD/NAD(P)-binding domain"/>
    <property type="match status" value="2"/>
</dbReference>
<dbReference type="AlphaFoldDB" id="A0A381V7G0"/>
<dbReference type="InterPro" id="IPR044920">
    <property type="entry name" value="MnmG_C_subdom_sf"/>
</dbReference>
<dbReference type="FunFam" id="1.10.150.570:FF:000001">
    <property type="entry name" value="tRNA uridine 5-carboxymethylaminomethyl modification enzyme MnmG"/>
    <property type="match status" value="1"/>
</dbReference>
<dbReference type="GO" id="GO:0050660">
    <property type="term" value="F:flavin adenine dinucleotide binding"/>
    <property type="evidence" value="ECO:0007669"/>
    <property type="project" value="InterPro"/>
</dbReference>
<dbReference type="HAMAP" id="MF_00129">
    <property type="entry name" value="MnmG_GidA"/>
    <property type="match status" value="1"/>
</dbReference>
<dbReference type="GO" id="GO:0005829">
    <property type="term" value="C:cytosol"/>
    <property type="evidence" value="ECO:0007669"/>
    <property type="project" value="TreeGrafter"/>
</dbReference>
<dbReference type="InterPro" id="IPR002218">
    <property type="entry name" value="MnmG-rel"/>
</dbReference>
<dbReference type="InterPro" id="IPR026904">
    <property type="entry name" value="MnmG_C"/>
</dbReference>
<dbReference type="InterPro" id="IPR036188">
    <property type="entry name" value="FAD/NAD-bd_sf"/>
</dbReference>
<dbReference type="PROSITE" id="PS01281">
    <property type="entry name" value="GIDA_2"/>
    <property type="match status" value="1"/>
</dbReference>
<keyword evidence="3" id="KW-0285">Flavoprotein</keyword>
<comment type="similarity">
    <text evidence="2">Belongs to the MnmG family.</text>
</comment>
<feature type="domain" description="tRNA uridine 5-carboxymethylaminomethyl modification enzyme C-terminal subdomain" evidence="5">
    <location>
        <begin position="550"/>
        <end position="621"/>
    </location>
</feature>
<dbReference type="InterPro" id="IPR020595">
    <property type="entry name" value="MnmG-rel_CS"/>
</dbReference>
<keyword evidence="4" id="KW-0274">FAD</keyword>
<dbReference type="Pfam" id="PF01134">
    <property type="entry name" value="GIDA"/>
    <property type="match status" value="1"/>
</dbReference>
<dbReference type="InterPro" id="IPR049312">
    <property type="entry name" value="GIDA_C_N"/>
</dbReference>
<evidence type="ECO:0000313" key="6">
    <source>
        <dbReference type="EMBL" id="SVA36124.1"/>
    </source>
</evidence>
<dbReference type="GO" id="GO:0030488">
    <property type="term" value="P:tRNA methylation"/>
    <property type="evidence" value="ECO:0007669"/>
    <property type="project" value="TreeGrafter"/>
</dbReference>
<gene>
    <name evidence="6" type="ORF">METZ01_LOCUS88978</name>
</gene>
<evidence type="ECO:0000256" key="2">
    <source>
        <dbReference type="ARBA" id="ARBA00007653"/>
    </source>
</evidence>
<dbReference type="SUPFAM" id="SSF51905">
    <property type="entry name" value="FAD/NAD(P)-binding domain"/>
    <property type="match status" value="1"/>
</dbReference>
<proteinExistence type="inferred from homology"/>
<dbReference type="GO" id="GO:0002098">
    <property type="term" value="P:tRNA wobble uridine modification"/>
    <property type="evidence" value="ECO:0007669"/>
    <property type="project" value="InterPro"/>
</dbReference>
<evidence type="ECO:0000256" key="3">
    <source>
        <dbReference type="ARBA" id="ARBA00022630"/>
    </source>
</evidence>
<dbReference type="SMART" id="SM01228">
    <property type="entry name" value="GIDA_assoc_3"/>
    <property type="match status" value="1"/>
</dbReference>
<dbReference type="InterPro" id="IPR040131">
    <property type="entry name" value="MnmG_N"/>
</dbReference>
<evidence type="ECO:0000256" key="1">
    <source>
        <dbReference type="ARBA" id="ARBA00001974"/>
    </source>
</evidence>